<dbReference type="Pfam" id="PF01466">
    <property type="entry name" value="Skp1"/>
    <property type="match status" value="1"/>
</dbReference>
<dbReference type="Pfam" id="PF03931">
    <property type="entry name" value="Skp1_POZ"/>
    <property type="match status" value="1"/>
</dbReference>
<feature type="domain" description="SKP1 component dimerisation" evidence="5">
    <location>
        <begin position="107"/>
        <end position="155"/>
    </location>
</feature>
<dbReference type="GO" id="GO:0009867">
    <property type="term" value="P:jasmonic acid mediated signaling pathway"/>
    <property type="evidence" value="ECO:0007669"/>
    <property type="project" value="UniProtKB-ARBA"/>
</dbReference>
<evidence type="ECO:0000256" key="4">
    <source>
        <dbReference type="SAM" id="Phobius"/>
    </source>
</evidence>
<dbReference type="InterPro" id="IPR036296">
    <property type="entry name" value="SKP1-like_dim_sf"/>
</dbReference>
<evidence type="ECO:0000313" key="8">
    <source>
        <dbReference type="Proteomes" id="UP001291623"/>
    </source>
</evidence>
<keyword evidence="4" id="KW-1133">Transmembrane helix</keyword>
<gene>
    <name evidence="7" type="ORF">RND71_010329</name>
</gene>
<dbReference type="Proteomes" id="UP001291623">
    <property type="component" value="Unassembled WGS sequence"/>
</dbReference>
<keyword evidence="4" id="KW-0472">Membrane</keyword>
<dbReference type="AlphaFoldDB" id="A0AAE1VS23"/>
<feature type="domain" description="SKP1 component POZ" evidence="6">
    <location>
        <begin position="11"/>
        <end position="69"/>
    </location>
</feature>
<feature type="transmembrane region" description="Helical" evidence="4">
    <location>
        <begin position="171"/>
        <end position="193"/>
    </location>
</feature>
<evidence type="ECO:0000313" key="7">
    <source>
        <dbReference type="EMBL" id="KAK4370854.1"/>
    </source>
</evidence>
<dbReference type="PANTHER" id="PTHR11165">
    <property type="entry name" value="SKP1"/>
    <property type="match status" value="1"/>
</dbReference>
<comment type="caution">
    <text evidence="7">The sequence shown here is derived from an EMBL/GenBank/DDBJ whole genome shotgun (WGS) entry which is preliminary data.</text>
</comment>
<dbReference type="SUPFAM" id="SSF54695">
    <property type="entry name" value="POZ domain"/>
    <property type="match status" value="1"/>
</dbReference>
<evidence type="ECO:0000259" key="6">
    <source>
        <dbReference type="Pfam" id="PF03931"/>
    </source>
</evidence>
<dbReference type="InterPro" id="IPR001232">
    <property type="entry name" value="SKP1-like"/>
</dbReference>
<dbReference type="InterPro" id="IPR016897">
    <property type="entry name" value="SKP1"/>
</dbReference>
<organism evidence="7 8">
    <name type="scientific">Anisodus tanguticus</name>
    <dbReference type="NCBI Taxonomy" id="243964"/>
    <lineage>
        <taxon>Eukaryota</taxon>
        <taxon>Viridiplantae</taxon>
        <taxon>Streptophyta</taxon>
        <taxon>Embryophyta</taxon>
        <taxon>Tracheophyta</taxon>
        <taxon>Spermatophyta</taxon>
        <taxon>Magnoliopsida</taxon>
        <taxon>eudicotyledons</taxon>
        <taxon>Gunneridae</taxon>
        <taxon>Pentapetalae</taxon>
        <taxon>asterids</taxon>
        <taxon>lamiids</taxon>
        <taxon>Solanales</taxon>
        <taxon>Solanaceae</taxon>
        <taxon>Solanoideae</taxon>
        <taxon>Hyoscyameae</taxon>
        <taxon>Anisodus</taxon>
    </lineage>
</organism>
<dbReference type="InterPro" id="IPR016072">
    <property type="entry name" value="Skp1_comp_dimer"/>
</dbReference>
<keyword evidence="8" id="KW-1185">Reference proteome</keyword>
<proteinExistence type="inferred from homology"/>
<evidence type="ECO:0000256" key="3">
    <source>
        <dbReference type="ARBA" id="ARBA00022786"/>
    </source>
</evidence>
<keyword evidence="3" id="KW-0833">Ubl conjugation pathway</keyword>
<accession>A0AAE1VS23</accession>
<comment type="pathway">
    <text evidence="1">Protein modification; protein ubiquitination.</text>
</comment>
<dbReference type="GO" id="GO:0006511">
    <property type="term" value="P:ubiquitin-dependent protein catabolic process"/>
    <property type="evidence" value="ECO:0007669"/>
    <property type="project" value="InterPro"/>
</dbReference>
<evidence type="ECO:0000256" key="2">
    <source>
        <dbReference type="ARBA" id="ARBA00009993"/>
    </source>
</evidence>
<protein>
    <recommendedName>
        <fullName evidence="9">SKP1-like protein</fullName>
    </recommendedName>
</protein>
<sequence length="195" mass="22311">MASSSISEKRFLILKSSDGDECELEKSVAMESITIKNMVEDDVATNFFPLPNVDTETLFKVIEYLEKHAEFLGSNEEEIKNFEEKFVCSSFKSLFEIVLAAKYLEIKTLHELCTQGITERIKNKSPTDIREIFDNITCDFTTEKEEAIQKEFAWAFELGDTDGFINSSTRVVGVVILSVVLHLFVAFMARYLFRI</sequence>
<dbReference type="SMART" id="SM00512">
    <property type="entry name" value="Skp1"/>
    <property type="match status" value="1"/>
</dbReference>
<dbReference type="InterPro" id="IPR016073">
    <property type="entry name" value="Skp1_comp_POZ"/>
</dbReference>
<evidence type="ECO:0008006" key="9">
    <source>
        <dbReference type="Google" id="ProtNLM"/>
    </source>
</evidence>
<dbReference type="SUPFAM" id="SSF81382">
    <property type="entry name" value="Skp1 dimerisation domain-like"/>
    <property type="match status" value="1"/>
</dbReference>
<dbReference type="Gene3D" id="3.30.710.10">
    <property type="entry name" value="Potassium Channel Kv1.1, Chain A"/>
    <property type="match status" value="1"/>
</dbReference>
<reference evidence="7" key="1">
    <citation type="submission" date="2023-12" db="EMBL/GenBank/DDBJ databases">
        <title>Genome assembly of Anisodus tanguticus.</title>
        <authorList>
            <person name="Wang Y.-J."/>
        </authorList>
    </citation>
    <scope>NUCLEOTIDE SEQUENCE</scope>
    <source>
        <strain evidence="7">KB-2021</strain>
        <tissue evidence="7">Leaf</tissue>
    </source>
</reference>
<evidence type="ECO:0000256" key="1">
    <source>
        <dbReference type="ARBA" id="ARBA00004906"/>
    </source>
</evidence>
<evidence type="ECO:0000259" key="5">
    <source>
        <dbReference type="Pfam" id="PF01466"/>
    </source>
</evidence>
<keyword evidence="4" id="KW-0812">Transmembrane</keyword>
<dbReference type="EMBL" id="JAVYJV010000005">
    <property type="protein sequence ID" value="KAK4370854.1"/>
    <property type="molecule type" value="Genomic_DNA"/>
</dbReference>
<name>A0AAE1VS23_9SOLA</name>
<dbReference type="InterPro" id="IPR011333">
    <property type="entry name" value="SKP1/BTB/POZ_sf"/>
</dbReference>
<comment type="similarity">
    <text evidence="2">Belongs to the SKP1 family.</text>
</comment>